<proteinExistence type="predicted"/>
<dbReference type="EMBL" id="CP002869">
    <property type="protein sequence ID" value="AEI45323.1"/>
    <property type="molecule type" value="Genomic_DNA"/>
</dbReference>
<evidence type="ECO:0000313" key="2">
    <source>
        <dbReference type="EMBL" id="AEI45323.1"/>
    </source>
</evidence>
<name>F8FEK6_PAEMK</name>
<evidence type="ECO:0000256" key="1">
    <source>
        <dbReference type="SAM" id="MobiDB-lite"/>
    </source>
</evidence>
<gene>
    <name evidence="2" type="ordered locus">KNP414_06804</name>
</gene>
<reference evidence="3" key="1">
    <citation type="submission" date="2011-06" db="EMBL/GenBank/DDBJ databases">
        <title>Complete genome sequence of Paenibacillus mucilaginosus KNP414.</title>
        <authorList>
            <person name="Wang J."/>
            <person name="Hu S."/>
            <person name="Hu X."/>
            <person name="Zhang B."/>
            <person name="Dong D."/>
            <person name="Zhang S."/>
            <person name="Zhao K."/>
            <person name="Wu D."/>
        </authorList>
    </citation>
    <scope>NUCLEOTIDE SEQUENCE [LARGE SCALE GENOMIC DNA]</scope>
    <source>
        <strain evidence="3">KNP414</strain>
    </source>
</reference>
<reference evidence="2 3" key="2">
    <citation type="journal article" date="2013" name="Genome Announc.">
        <title>Genome Sequence of Growth-Improving Paenibacillus mucilaginosus Strain KNP414.</title>
        <authorList>
            <person name="Lu J.J."/>
            <person name="Wang J.F."/>
            <person name="Hu X.F."/>
        </authorList>
    </citation>
    <scope>NUCLEOTIDE SEQUENCE [LARGE SCALE GENOMIC DNA]</scope>
    <source>
        <strain evidence="2 3">KNP414</strain>
    </source>
</reference>
<accession>F8FEK6</accession>
<sequence length="40" mass="4104">MGCTSGRDQLDNPGRNTTMRGKAAAREKAGPAGGLDIEEA</sequence>
<evidence type="ECO:0000313" key="3">
    <source>
        <dbReference type="Proteomes" id="UP000006620"/>
    </source>
</evidence>
<dbReference type="HOGENOM" id="CLU_3293510_0_0_9"/>
<dbReference type="AlphaFoldDB" id="F8FEK6"/>
<dbReference type="Proteomes" id="UP000006620">
    <property type="component" value="Chromosome"/>
</dbReference>
<dbReference type="KEGG" id="pms:KNP414_06804"/>
<organism evidence="2 3">
    <name type="scientific">Paenibacillus mucilaginosus (strain KNP414)</name>
    <dbReference type="NCBI Taxonomy" id="1036673"/>
    <lineage>
        <taxon>Bacteria</taxon>
        <taxon>Bacillati</taxon>
        <taxon>Bacillota</taxon>
        <taxon>Bacilli</taxon>
        <taxon>Bacillales</taxon>
        <taxon>Paenibacillaceae</taxon>
        <taxon>Paenibacillus</taxon>
    </lineage>
</organism>
<feature type="region of interest" description="Disordered" evidence="1">
    <location>
        <begin position="1"/>
        <end position="40"/>
    </location>
</feature>
<protein>
    <submittedName>
        <fullName evidence="2">Uncharacterized protein</fullName>
    </submittedName>
</protein>
<dbReference type="PATRIC" id="fig|1036673.3.peg.6351"/>